<gene>
    <name evidence="1" type="ORF">ACPOL_4657</name>
</gene>
<dbReference type="KEGG" id="abas:ACPOL_4657"/>
<name>A0A2Z5G572_9BACT</name>
<proteinExistence type="predicted"/>
<keyword evidence="2" id="KW-1185">Reference proteome</keyword>
<reference evidence="1 2" key="1">
    <citation type="journal article" date="2018" name="Front. Microbiol.">
        <title>Hydrolytic Capabilities as a Key to Environmental Success: Chitinolytic and Cellulolytic Acidobacteria From Acidic Sub-arctic Soils and Boreal Peatlands.</title>
        <authorList>
            <person name="Belova S.E."/>
            <person name="Ravin N.V."/>
            <person name="Pankratov T.A."/>
            <person name="Rakitin A.L."/>
            <person name="Ivanova A.A."/>
            <person name="Beletsky A.V."/>
            <person name="Mardanov A.V."/>
            <person name="Sinninghe Damste J.S."/>
            <person name="Dedysh S.N."/>
        </authorList>
    </citation>
    <scope>NUCLEOTIDE SEQUENCE [LARGE SCALE GENOMIC DNA]</scope>
    <source>
        <strain evidence="1 2">SBC82</strain>
    </source>
</reference>
<evidence type="ECO:0000313" key="1">
    <source>
        <dbReference type="EMBL" id="AXC13927.1"/>
    </source>
</evidence>
<evidence type="ECO:0000313" key="2">
    <source>
        <dbReference type="Proteomes" id="UP000253606"/>
    </source>
</evidence>
<dbReference type="EMBL" id="CP030840">
    <property type="protein sequence ID" value="AXC13927.1"/>
    <property type="molecule type" value="Genomic_DNA"/>
</dbReference>
<sequence length="52" mass="5599">MPDDYSLPPLGQDSQTPRYRAASGLLRGDGHLLSFFLDNADRGSGTTFTVLA</sequence>
<accession>A0A2Z5G572</accession>
<organism evidence="1 2">
    <name type="scientific">Acidisarcina polymorpha</name>
    <dbReference type="NCBI Taxonomy" id="2211140"/>
    <lineage>
        <taxon>Bacteria</taxon>
        <taxon>Pseudomonadati</taxon>
        <taxon>Acidobacteriota</taxon>
        <taxon>Terriglobia</taxon>
        <taxon>Terriglobales</taxon>
        <taxon>Acidobacteriaceae</taxon>
        <taxon>Acidisarcina</taxon>
    </lineage>
</organism>
<dbReference type="AlphaFoldDB" id="A0A2Z5G572"/>
<protein>
    <submittedName>
        <fullName evidence="1">Uncharacterized protein</fullName>
    </submittedName>
</protein>
<dbReference type="Proteomes" id="UP000253606">
    <property type="component" value="Chromosome"/>
</dbReference>